<reference evidence="4 5" key="1">
    <citation type="submission" date="2020-07" db="EMBL/GenBank/DDBJ databases">
        <authorList>
            <person name="Feng X."/>
        </authorList>
    </citation>
    <scope>NUCLEOTIDE SEQUENCE [LARGE SCALE GENOMIC DNA]</scope>
    <source>
        <strain evidence="4 5">JCM14086</strain>
    </source>
</reference>
<protein>
    <submittedName>
        <fullName evidence="4">Glycoside hydrolase family 130 protein</fullName>
    </submittedName>
</protein>
<dbReference type="GO" id="GO:0016787">
    <property type="term" value="F:hydrolase activity"/>
    <property type="evidence" value="ECO:0007669"/>
    <property type="project" value="UniProtKB-KW"/>
</dbReference>
<evidence type="ECO:0000256" key="2">
    <source>
        <dbReference type="ARBA" id="ARBA00022679"/>
    </source>
</evidence>
<dbReference type="AlphaFoldDB" id="A0A7X1AUN0"/>
<keyword evidence="2" id="KW-0808">Transferase</keyword>
<dbReference type="SUPFAM" id="SSF75005">
    <property type="entry name" value="Arabinanase/levansucrase/invertase"/>
    <property type="match status" value="1"/>
</dbReference>
<dbReference type="InterPro" id="IPR023296">
    <property type="entry name" value="Glyco_hydro_beta-prop_sf"/>
</dbReference>
<dbReference type="Gene3D" id="2.115.10.20">
    <property type="entry name" value="Glycosyl hydrolase domain, family 43"/>
    <property type="match status" value="1"/>
</dbReference>
<dbReference type="EMBL" id="JACHVA010000014">
    <property type="protein sequence ID" value="MBC2600326.1"/>
    <property type="molecule type" value="Genomic_DNA"/>
</dbReference>
<dbReference type="PANTHER" id="PTHR34106:SF5">
    <property type="entry name" value="GLYCOSIDASE"/>
    <property type="match status" value="1"/>
</dbReference>
<accession>A0A7X1AUN0</accession>
<dbReference type="InterPro" id="IPR007184">
    <property type="entry name" value="Mannoside_phosphorylase"/>
</dbReference>
<keyword evidence="1" id="KW-0328">Glycosyltransferase</keyword>
<keyword evidence="5" id="KW-1185">Reference proteome</keyword>
<keyword evidence="4" id="KW-0378">Hydrolase</keyword>
<evidence type="ECO:0000256" key="3">
    <source>
        <dbReference type="ARBA" id="ARBA00024356"/>
    </source>
</evidence>
<evidence type="ECO:0000313" key="5">
    <source>
        <dbReference type="Proteomes" id="UP000525652"/>
    </source>
</evidence>
<dbReference type="Proteomes" id="UP000525652">
    <property type="component" value="Unassembled WGS sequence"/>
</dbReference>
<dbReference type="Pfam" id="PF04041">
    <property type="entry name" value="Glyco_hydro_130"/>
    <property type="match status" value="1"/>
</dbReference>
<comment type="caution">
    <text evidence="4">The sequence shown here is derived from an EMBL/GenBank/DDBJ whole genome shotgun (WGS) entry which is preliminary data.</text>
</comment>
<name>A0A7X1AUN0_9BACT</name>
<gene>
    <name evidence="4" type="ORF">H5P30_00865</name>
</gene>
<dbReference type="CDD" id="cd08993">
    <property type="entry name" value="GH130"/>
    <property type="match status" value="1"/>
</dbReference>
<dbReference type="GO" id="GO:0016757">
    <property type="term" value="F:glycosyltransferase activity"/>
    <property type="evidence" value="ECO:0007669"/>
    <property type="project" value="UniProtKB-KW"/>
</dbReference>
<evidence type="ECO:0000313" key="4">
    <source>
        <dbReference type="EMBL" id="MBC2600326.1"/>
    </source>
</evidence>
<organism evidence="4 5">
    <name type="scientific">Puniceicoccus vermicola</name>
    <dbReference type="NCBI Taxonomy" id="388746"/>
    <lineage>
        <taxon>Bacteria</taxon>
        <taxon>Pseudomonadati</taxon>
        <taxon>Verrucomicrobiota</taxon>
        <taxon>Opitutia</taxon>
        <taxon>Puniceicoccales</taxon>
        <taxon>Puniceicoccaceae</taxon>
        <taxon>Puniceicoccus</taxon>
    </lineage>
</organism>
<evidence type="ECO:0000256" key="1">
    <source>
        <dbReference type="ARBA" id="ARBA00022676"/>
    </source>
</evidence>
<dbReference type="PANTHER" id="PTHR34106">
    <property type="entry name" value="GLYCOSIDASE"/>
    <property type="match status" value="1"/>
</dbReference>
<dbReference type="RefSeq" id="WP_185691076.1">
    <property type="nucleotide sequence ID" value="NZ_JACHVA010000014.1"/>
</dbReference>
<comment type="similarity">
    <text evidence="3">Belongs to the glycosyl hydrolase 130 family.</text>
</comment>
<dbReference type="PIRSF" id="PIRSF016202">
    <property type="entry name" value="PH1107"/>
    <property type="match status" value="1"/>
</dbReference>
<proteinExistence type="inferred from homology"/>
<sequence length="340" mass="38544">MTTVDTKPLKRITNNPILSEDDIPWDCMSVFNAGVCKWEGKYKMLFRTDSGSKEKPNARMTRIGLASSDDGYTWTVDEEPVFDQDKMRSWLKGEYAARFGDEELVRIYDPRITVIDGEIYLCFALDTAHGIRGGVARSTDFRNWTLLHISLPENRNMVLFPERVNGKIVRLDRPFPLYFRTKESFDIWISESPDGYHWGNHKLLLGAEEAECGNAKIGPGAPPIKTEKGWLTTFHAVTHNPDRNLGTWAHHGEWYKEYVAGLMLLDLENPSKIIGMSKEPLLKSEAPYELEGFRGSVIFPGGFILEDDNTVKMYYGAADTVVALAEGKLEDLLATIQPWT</sequence>